<dbReference type="Proteomes" id="UP001180020">
    <property type="component" value="Unassembled WGS sequence"/>
</dbReference>
<keyword evidence="2" id="KW-1185">Reference proteome</keyword>
<dbReference type="PANTHER" id="PTHR31972:SF12">
    <property type="entry name" value="OS01G0909400 PROTEIN"/>
    <property type="match status" value="1"/>
</dbReference>
<dbReference type="InterPro" id="IPR008586">
    <property type="entry name" value="DUF868_pln"/>
</dbReference>
<reference evidence="1" key="2">
    <citation type="submission" date="2023-06" db="EMBL/GenBank/DDBJ databases">
        <authorList>
            <person name="Ma L."/>
            <person name="Liu K.-W."/>
            <person name="Li Z."/>
            <person name="Hsiao Y.-Y."/>
            <person name="Qi Y."/>
            <person name="Fu T."/>
            <person name="Tang G."/>
            <person name="Zhang D."/>
            <person name="Sun W.-H."/>
            <person name="Liu D.-K."/>
            <person name="Li Y."/>
            <person name="Chen G.-Z."/>
            <person name="Liu X.-D."/>
            <person name="Liao X.-Y."/>
            <person name="Jiang Y.-T."/>
            <person name="Yu X."/>
            <person name="Hao Y."/>
            <person name="Huang J."/>
            <person name="Zhao X.-W."/>
            <person name="Ke S."/>
            <person name="Chen Y.-Y."/>
            <person name="Wu W.-L."/>
            <person name="Hsu J.-L."/>
            <person name="Lin Y.-F."/>
            <person name="Huang M.-D."/>
            <person name="Li C.-Y."/>
            <person name="Huang L."/>
            <person name="Wang Z.-W."/>
            <person name="Zhao X."/>
            <person name="Zhong W.-Y."/>
            <person name="Peng D.-H."/>
            <person name="Ahmad S."/>
            <person name="Lan S."/>
            <person name="Zhang J.-S."/>
            <person name="Tsai W.-C."/>
            <person name="Van De Peer Y."/>
            <person name="Liu Z.-J."/>
        </authorList>
    </citation>
    <scope>NUCLEOTIDE SEQUENCE</scope>
    <source>
        <strain evidence="1">CP</strain>
        <tissue evidence="1">Leaves</tissue>
    </source>
</reference>
<sequence>MQDPFYCFSGGTSSEDLTDPSTPAATQSGQSIAVSVYRTKMSGRSRLITVTWCKDLLIHGLTVSVDDSCFSSSSSSVSPNNNNNNQCKVELRPWYFWRRQGSKRLDDIGSSSPIDVFWDLRTAKFSAGEPEPRSGYYVAVVSGDEVVLLLGDQKKEAYRKTGARPSLDSARAVSRKEHVFGKRRFATRASFFGERRAHEISIECEQAREGGTGGGGDPEMVVRVDGAVSVRVKHLQWKFRGNECISVNKARVEVYWDVHDWLFCPGLRHALFIFKPAVSSVVVAAAAAADTMSSDCSMVAAGVSEFCLFLYAWRLD</sequence>
<dbReference type="Pfam" id="PF05910">
    <property type="entry name" value="DUF868"/>
    <property type="match status" value="1"/>
</dbReference>
<name>A0AAV9F3H8_ACOCL</name>
<proteinExistence type="predicted"/>
<evidence type="ECO:0008006" key="3">
    <source>
        <dbReference type="Google" id="ProtNLM"/>
    </source>
</evidence>
<accession>A0AAV9F3H8</accession>
<evidence type="ECO:0000313" key="2">
    <source>
        <dbReference type="Proteomes" id="UP001180020"/>
    </source>
</evidence>
<reference evidence="1" key="1">
    <citation type="journal article" date="2023" name="Nat. Commun.">
        <title>Diploid and tetraploid genomes of Acorus and the evolution of monocots.</title>
        <authorList>
            <person name="Ma L."/>
            <person name="Liu K.W."/>
            <person name="Li Z."/>
            <person name="Hsiao Y.Y."/>
            <person name="Qi Y."/>
            <person name="Fu T."/>
            <person name="Tang G.D."/>
            <person name="Zhang D."/>
            <person name="Sun W.H."/>
            <person name="Liu D.K."/>
            <person name="Li Y."/>
            <person name="Chen G.Z."/>
            <person name="Liu X.D."/>
            <person name="Liao X.Y."/>
            <person name="Jiang Y.T."/>
            <person name="Yu X."/>
            <person name="Hao Y."/>
            <person name="Huang J."/>
            <person name="Zhao X.W."/>
            <person name="Ke S."/>
            <person name="Chen Y.Y."/>
            <person name="Wu W.L."/>
            <person name="Hsu J.L."/>
            <person name="Lin Y.F."/>
            <person name="Huang M.D."/>
            <person name="Li C.Y."/>
            <person name="Huang L."/>
            <person name="Wang Z.W."/>
            <person name="Zhao X."/>
            <person name="Zhong W.Y."/>
            <person name="Peng D.H."/>
            <person name="Ahmad S."/>
            <person name="Lan S."/>
            <person name="Zhang J.S."/>
            <person name="Tsai W.C."/>
            <person name="Van de Peer Y."/>
            <person name="Liu Z.J."/>
        </authorList>
    </citation>
    <scope>NUCLEOTIDE SEQUENCE</scope>
    <source>
        <strain evidence="1">CP</strain>
    </source>
</reference>
<protein>
    <recommendedName>
        <fullName evidence="3">DUF868 family protein</fullName>
    </recommendedName>
</protein>
<comment type="caution">
    <text evidence="1">The sequence shown here is derived from an EMBL/GenBank/DDBJ whole genome shotgun (WGS) entry which is preliminary data.</text>
</comment>
<organism evidence="1 2">
    <name type="scientific">Acorus calamus</name>
    <name type="common">Sweet flag</name>
    <dbReference type="NCBI Taxonomy" id="4465"/>
    <lineage>
        <taxon>Eukaryota</taxon>
        <taxon>Viridiplantae</taxon>
        <taxon>Streptophyta</taxon>
        <taxon>Embryophyta</taxon>
        <taxon>Tracheophyta</taxon>
        <taxon>Spermatophyta</taxon>
        <taxon>Magnoliopsida</taxon>
        <taxon>Liliopsida</taxon>
        <taxon>Acoraceae</taxon>
        <taxon>Acorus</taxon>
    </lineage>
</organism>
<gene>
    <name evidence="1" type="ORF">QJS10_CPB04g01528</name>
</gene>
<evidence type="ECO:0000313" key="1">
    <source>
        <dbReference type="EMBL" id="KAK1319455.1"/>
    </source>
</evidence>
<dbReference type="AlphaFoldDB" id="A0AAV9F3H8"/>
<dbReference type="EMBL" id="JAUJYO010000004">
    <property type="protein sequence ID" value="KAK1319455.1"/>
    <property type="molecule type" value="Genomic_DNA"/>
</dbReference>
<dbReference type="PANTHER" id="PTHR31972">
    <property type="entry name" value="EXPRESSED PROTEIN"/>
    <property type="match status" value="1"/>
</dbReference>